<accession>A0A1V2GVZ3</accession>
<dbReference type="CDD" id="cd05233">
    <property type="entry name" value="SDR_c"/>
    <property type="match status" value="1"/>
</dbReference>
<dbReference type="PRINTS" id="PR00081">
    <property type="entry name" value="GDHRDH"/>
</dbReference>
<evidence type="ECO:0000259" key="2">
    <source>
        <dbReference type="SMART" id="SM00822"/>
    </source>
</evidence>
<dbReference type="InterPro" id="IPR057326">
    <property type="entry name" value="KR_dom"/>
</dbReference>
<keyword evidence="4" id="KW-1185">Reference proteome</keyword>
<organism evidence="3 4">
    <name type="scientific">Teichococcus deserti</name>
    <dbReference type="NCBI Taxonomy" id="1817963"/>
    <lineage>
        <taxon>Bacteria</taxon>
        <taxon>Pseudomonadati</taxon>
        <taxon>Pseudomonadota</taxon>
        <taxon>Alphaproteobacteria</taxon>
        <taxon>Acetobacterales</taxon>
        <taxon>Roseomonadaceae</taxon>
        <taxon>Roseomonas</taxon>
    </lineage>
</organism>
<dbReference type="PANTHER" id="PTHR43943:SF2">
    <property type="entry name" value="DEHYDROGENASE_REDUCTASE 4"/>
    <property type="match status" value="1"/>
</dbReference>
<reference evidence="3 4" key="1">
    <citation type="submission" date="2016-10" db="EMBL/GenBank/DDBJ databases">
        <title>Draft Genome sequence of Roseomonas sp. strain M3.</title>
        <authorList>
            <person name="Subhash Y."/>
            <person name="Lee S."/>
        </authorList>
    </citation>
    <scope>NUCLEOTIDE SEQUENCE [LARGE SCALE GENOMIC DNA]</scope>
    <source>
        <strain evidence="3 4">M3</strain>
    </source>
</reference>
<dbReference type="EMBL" id="MLCO01000316">
    <property type="protein sequence ID" value="ONG46534.1"/>
    <property type="molecule type" value="Genomic_DNA"/>
</dbReference>
<gene>
    <name evidence="3" type="ORF">BKE38_25205</name>
</gene>
<evidence type="ECO:0000256" key="1">
    <source>
        <dbReference type="ARBA" id="ARBA00006484"/>
    </source>
</evidence>
<dbReference type="OrthoDB" id="9789398at2"/>
<dbReference type="SMART" id="SM00822">
    <property type="entry name" value="PKS_KR"/>
    <property type="match status" value="1"/>
</dbReference>
<dbReference type="SUPFAM" id="SSF51735">
    <property type="entry name" value="NAD(P)-binding Rossmann-fold domains"/>
    <property type="match status" value="1"/>
</dbReference>
<dbReference type="Proteomes" id="UP000188879">
    <property type="component" value="Unassembled WGS sequence"/>
</dbReference>
<evidence type="ECO:0000313" key="3">
    <source>
        <dbReference type="EMBL" id="ONG46534.1"/>
    </source>
</evidence>
<dbReference type="NCBIfam" id="NF005559">
    <property type="entry name" value="PRK07231.1"/>
    <property type="match status" value="1"/>
</dbReference>
<dbReference type="FunFam" id="3.40.50.720:FF:000084">
    <property type="entry name" value="Short-chain dehydrogenase reductase"/>
    <property type="match status" value="1"/>
</dbReference>
<dbReference type="Pfam" id="PF13561">
    <property type="entry name" value="adh_short_C2"/>
    <property type="match status" value="1"/>
</dbReference>
<dbReference type="PROSITE" id="PS00061">
    <property type="entry name" value="ADH_SHORT"/>
    <property type="match status" value="1"/>
</dbReference>
<dbReference type="Gene3D" id="3.40.50.720">
    <property type="entry name" value="NAD(P)-binding Rossmann-like Domain"/>
    <property type="match status" value="1"/>
</dbReference>
<dbReference type="PANTHER" id="PTHR43943">
    <property type="entry name" value="DEHYDROGENASE/REDUCTASE (SDR FAMILY) MEMBER 4"/>
    <property type="match status" value="1"/>
</dbReference>
<sequence length="262" mass="27635">MERSLFDLTGMVAIVTGASRGIGRAIAERMAQQGARVVVSSRKIEACQEVVDGISSRGGEAIAVACNIGRKPELQALVDATLQKWGRIDSLVCNAAINPYFGPAIDMPDEAFDKIMASNVKSNLWLAHMALPGMAAQGGGSVIIVSSIGGLRGSPVLGGYGISKAADMQLARNLAVEWGPRNIRANCIAPGLVRTDFARALWENPEIYRKRTRDTPLQRIGEPDEIAGAAVFLASRAGSFMTGQTIVIDGGIMAGPPMVGED</sequence>
<dbReference type="InterPro" id="IPR002347">
    <property type="entry name" value="SDR_fam"/>
</dbReference>
<feature type="domain" description="Ketoreductase" evidence="2">
    <location>
        <begin position="11"/>
        <end position="181"/>
    </location>
</feature>
<dbReference type="AlphaFoldDB" id="A0A1V2GVZ3"/>
<proteinExistence type="inferred from homology"/>
<comment type="caution">
    <text evidence="3">The sequence shown here is derived from an EMBL/GenBank/DDBJ whole genome shotgun (WGS) entry which is preliminary data.</text>
</comment>
<name>A0A1V2GVZ3_9PROT</name>
<dbReference type="RefSeq" id="WP_076960032.1">
    <property type="nucleotide sequence ID" value="NZ_MLCO01000316.1"/>
</dbReference>
<protein>
    <submittedName>
        <fullName evidence="3">Short-chain dehydrogenase</fullName>
    </submittedName>
</protein>
<comment type="similarity">
    <text evidence="1">Belongs to the short-chain dehydrogenases/reductases (SDR) family.</text>
</comment>
<dbReference type="InterPro" id="IPR020904">
    <property type="entry name" value="Sc_DH/Rdtase_CS"/>
</dbReference>
<dbReference type="InterPro" id="IPR036291">
    <property type="entry name" value="NAD(P)-bd_dom_sf"/>
</dbReference>
<evidence type="ECO:0000313" key="4">
    <source>
        <dbReference type="Proteomes" id="UP000188879"/>
    </source>
</evidence>